<name>A0A427AKW0_ENSVE</name>
<evidence type="ECO:0000313" key="1">
    <source>
        <dbReference type="EMBL" id="RRT76816.1"/>
    </source>
</evidence>
<gene>
    <name evidence="1" type="ORF">B296_00023483</name>
</gene>
<organism evidence="1 2">
    <name type="scientific">Ensete ventricosum</name>
    <name type="common">Abyssinian banana</name>
    <name type="synonym">Musa ensete</name>
    <dbReference type="NCBI Taxonomy" id="4639"/>
    <lineage>
        <taxon>Eukaryota</taxon>
        <taxon>Viridiplantae</taxon>
        <taxon>Streptophyta</taxon>
        <taxon>Embryophyta</taxon>
        <taxon>Tracheophyta</taxon>
        <taxon>Spermatophyta</taxon>
        <taxon>Magnoliopsida</taxon>
        <taxon>Liliopsida</taxon>
        <taxon>Zingiberales</taxon>
        <taxon>Musaceae</taxon>
        <taxon>Ensete</taxon>
    </lineage>
</organism>
<sequence>MMELPMRDPNMPLEVRWSSLKQGTKVWADRSSSANYARGVLIPRVAADLYSSSSEVPIDWALKSMVLSQHYCMTLVDHVHDAGQVISVMDNKTEGLKKEITDLKVESRLEAIVVAEQRAFRAQALADHLKTELEEAGQR</sequence>
<evidence type="ECO:0000313" key="2">
    <source>
        <dbReference type="Proteomes" id="UP000287651"/>
    </source>
</evidence>
<dbReference type="EMBL" id="AMZH03002090">
    <property type="protein sequence ID" value="RRT76816.1"/>
    <property type="molecule type" value="Genomic_DNA"/>
</dbReference>
<reference evidence="1 2" key="1">
    <citation type="journal article" date="2014" name="Agronomy (Basel)">
        <title>A Draft Genome Sequence for Ensete ventricosum, the Drought-Tolerant Tree Against Hunger.</title>
        <authorList>
            <person name="Harrison J."/>
            <person name="Moore K.A."/>
            <person name="Paszkiewicz K."/>
            <person name="Jones T."/>
            <person name="Grant M."/>
            <person name="Ambacheew D."/>
            <person name="Muzemil S."/>
            <person name="Studholme D.J."/>
        </authorList>
    </citation>
    <scope>NUCLEOTIDE SEQUENCE [LARGE SCALE GENOMIC DNA]</scope>
</reference>
<protein>
    <submittedName>
        <fullName evidence="1">Uncharacterized protein</fullName>
    </submittedName>
</protein>
<dbReference type="Proteomes" id="UP000287651">
    <property type="component" value="Unassembled WGS sequence"/>
</dbReference>
<accession>A0A427AKW0</accession>
<comment type="caution">
    <text evidence="1">The sequence shown here is derived from an EMBL/GenBank/DDBJ whole genome shotgun (WGS) entry which is preliminary data.</text>
</comment>
<dbReference type="AlphaFoldDB" id="A0A427AKW0"/>
<proteinExistence type="predicted"/>